<evidence type="ECO:0000313" key="1">
    <source>
        <dbReference type="EMBL" id="JAH99285.1"/>
    </source>
</evidence>
<name>A0A0E9XBU5_ANGAN</name>
<dbReference type="EMBL" id="GBXM01009292">
    <property type="protein sequence ID" value="JAH99285.1"/>
    <property type="molecule type" value="Transcribed_RNA"/>
</dbReference>
<proteinExistence type="predicted"/>
<reference evidence="1" key="2">
    <citation type="journal article" date="2015" name="Fish Shellfish Immunol.">
        <title>Early steps in the European eel (Anguilla anguilla)-Vibrio vulnificus interaction in the gills: Role of the RtxA13 toxin.</title>
        <authorList>
            <person name="Callol A."/>
            <person name="Pajuelo D."/>
            <person name="Ebbesson L."/>
            <person name="Teles M."/>
            <person name="MacKenzie S."/>
            <person name="Amaro C."/>
        </authorList>
    </citation>
    <scope>NUCLEOTIDE SEQUENCE</scope>
</reference>
<sequence>MSCLESGCSREYDEQLVKMLYCRSSVLEETEE</sequence>
<dbReference type="AlphaFoldDB" id="A0A0E9XBU5"/>
<protein>
    <submittedName>
        <fullName evidence="1">Uncharacterized protein</fullName>
    </submittedName>
</protein>
<accession>A0A0E9XBU5</accession>
<organism evidence="1">
    <name type="scientific">Anguilla anguilla</name>
    <name type="common">European freshwater eel</name>
    <name type="synonym">Muraena anguilla</name>
    <dbReference type="NCBI Taxonomy" id="7936"/>
    <lineage>
        <taxon>Eukaryota</taxon>
        <taxon>Metazoa</taxon>
        <taxon>Chordata</taxon>
        <taxon>Craniata</taxon>
        <taxon>Vertebrata</taxon>
        <taxon>Euteleostomi</taxon>
        <taxon>Actinopterygii</taxon>
        <taxon>Neopterygii</taxon>
        <taxon>Teleostei</taxon>
        <taxon>Anguilliformes</taxon>
        <taxon>Anguillidae</taxon>
        <taxon>Anguilla</taxon>
    </lineage>
</organism>
<reference evidence="1" key="1">
    <citation type="submission" date="2014-11" db="EMBL/GenBank/DDBJ databases">
        <authorList>
            <person name="Amaro Gonzalez C."/>
        </authorList>
    </citation>
    <scope>NUCLEOTIDE SEQUENCE</scope>
</reference>